<sequence>MIRESNNIMAIMGGRETGRGPLQLDIGIVVSGLGGNSNQERNQFNGLFSFSGIDFGLYIGPSYNPFQTIGPSIGIGLVIGSNGFLAAKLGIHFRRAFGLGMLFPIVPVYGVSGASFLAALPVSEGAKAAATIPLLMVPAAVVYQENIKELRRQGTEILMKLRSYISGKRTF</sequence>
<keyword evidence="1" id="KW-0812">Transmembrane</keyword>
<keyword evidence="3" id="KW-1185">Reference proteome</keyword>
<organism evidence="2 3">
    <name type="scientific">Methanosarcina acetivorans (strain ATCC 35395 / DSM 2834 / JCM 12185 / C2A)</name>
    <dbReference type="NCBI Taxonomy" id="188937"/>
    <lineage>
        <taxon>Archaea</taxon>
        <taxon>Methanobacteriati</taxon>
        <taxon>Methanobacteriota</taxon>
        <taxon>Stenosarchaea group</taxon>
        <taxon>Methanomicrobia</taxon>
        <taxon>Methanosarcinales</taxon>
        <taxon>Methanosarcinaceae</taxon>
        <taxon>Methanosarcina</taxon>
    </lineage>
</organism>
<feature type="transmembrane region" description="Helical" evidence="1">
    <location>
        <begin position="126"/>
        <end position="143"/>
    </location>
</feature>
<gene>
    <name evidence="2" type="ordered locus">MA_3371</name>
</gene>
<name>Q8TKN0_METAC</name>
<keyword evidence="1" id="KW-0472">Membrane</keyword>
<dbReference type="EnsemblBacteria" id="AAM06740">
    <property type="protein sequence ID" value="AAM06740"/>
    <property type="gene ID" value="MA_3371"/>
</dbReference>
<accession>Q8TKN0</accession>
<dbReference type="Proteomes" id="UP000002487">
    <property type="component" value="Chromosome"/>
</dbReference>
<evidence type="ECO:0000313" key="3">
    <source>
        <dbReference type="Proteomes" id="UP000002487"/>
    </source>
</evidence>
<evidence type="ECO:0000256" key="1">
    <source>
        <dbReference type="SAM" id="Phobius"/>
    </source>
</evidence>
<keyword evidence="1" id="KW-1133">Transmembrane helix</keyword>
<dbReference type="AlphaFoldDB" id="Q8TKN0"/>
<protein>
    <submittedName>
        <fullName evidence="2">Uncharacterized protein</fullName>
    </submittedName>
</protein>
<feature type="transmembrane region" description="Helical" evidence="1">
    <location>
        <begin position="99"/>
        <end position="120"/>
    </location>
</feature>
<dbReference type="InParanoid" id="Q8TKN0"/>
<dbReference type="KEGG" id="mac:MA_3371"/>
<dbReference type="EMBL" id="AE010299">
    <property type="protein sequence ID" value="AAM06740.1"/>
    <property type="molecule type" value="Genomic_DNA"/>
</dbReference>
<evidence type="ECO:0000313" key="2">
    <source>
        <dbReference type="EMBL" id="AAM06740.1"/>
    </source>
</evidence>
<reference evidence="2 3" key="1">
    <citation type="journal article" date="2002" name="Genome Res.">
        <title>The genome of Methanosarcina acetivorans reveals extensive metabolic and physiological diversity.</title>
        <authorList>
            <person name="Galagan J.E."/>
            <person name="Nusbaum C."/>
            <person name="Roy A."/>
            <person name="Endrizzi M.G."/>
            <person name="Macdonald P."/>
            <person name="FitzHugh W."/>
            <person name="Calvo S."/>
            <person name="Engels R."/>
            <person name="Smirnov S."/>
            <person name="Atnoor D."/>
            <person name="Brown A."/>
            <person name="Allen N."/>
            <person name="Naylor J."/>
            <person name="Stange-Thomann N."/>
            <person name="DeArellano K."/>
            <person name="Johnson R."/>
            <person name="Linton L."/>
            <person name="McEwan P."/>
            <person name="McKernan K."/>
            <person name="Talamas J."/>
            <person name="Tirrell A."/>
            <person name="Ye W."/>
            <person name="Zimmer A."/>
            <person name="Barber R.D."/>
            <person name="Cann I."/>
            <person name="Graham D.E."/>
            <person name="Grahame D.A."/>
            <person name="Guss A."/>
            <person name="Hedderich R."/>
            <person name="Ingram-Smith C."/>
            <person name="Kuettner C.H."/>
            <person name="Krzycki J.A."/>
            <person name="Leigh J.A."/>
            <person name="Li W."/>
            <person name="Liu J."/>
            <person name="Mukhopadhyay B."/>
            <person name="Reeve J.N."/>
            <person name="Smith K."/>
            <person name="Springer T.A."/>
            <person name="Umayam L.A."/>
            <person name="White O."/>
            <person name="White R.H."/>
            <person name="de Macario E.C."/>
            <person name="Ferry J.G."/>
            <person name="Jarrell K.F."/>
            <person name="Jing H."/>
            <person name="Macario A.J.L."/>
            <person name="Paulsen I."/>
            <person name="Pritchett M."/>
            <person name="Sowers K.R."/>
            <person name="Swanson R.V."/>
            <person name="Zinder S.H."/>
            <person name="Lander E."/>
            <person name="Metcalf W.W."/>
            <person name="Birren B."/>
        </authorList>
    </citation>
    <scope>NUCLEOTIDE SEQUENCE [LARGE SCALE GENOMIC DNA]</scope>
    <source>
        <strain evidence="3">ATCC 35395 / DSM 2834 / JCM 12185 / C2A</strain>
    </source>
</reference>
<dbReference type="HOGENOM" id="CLU_1656858_0_0_2"/>
<proteinExistence type="predicted"/>